<dbReference type="InterPro" id="IPR020103">
    <property type="entry name" value="PsdUridine_synth_cat_dom_sf"/>
</dbReference>
<dbReference type="EC" id="5.4.99.27" evidence="4"/>
<dbReference type="GO" id="GO:0003723">
    <property type="term" value="F:RNA binding"/>
    <property type="evidence" value="ECO:0007669"/>
    <property type="project" value="InterPro"/>
</dbReference>
<dbReference type="Gene3D" id="3.30.2340.10">
    <property type="entry name" value="TruD, insertion domain"/>
    <property type="match status" value="1"/>
</dbReference>
<keyword evidence="2 4" id="KW-0819">tRNA processing</keyword>
<dbReference type="GO" id="GO:0005829">
    <property type="term" value="C:cytosol"/>
    <property type="evidence" value="ECO:0007669"/>
    <property type="project" value="TreeGrafter"/>
</dbReference>
<sequence>MSALLPHWTSVADLPRSHGAPLGRGTLRVQPADFQVEEQLGFVPDDDGEHLLLWVRKTATNTEWVARRLATLVGAPVSAIGYAGLKDRHAVTTQWFSVPRPREAQPDWTLLAADGIEVLAVHRHRRKLRRGALSGNRFQIVLRECTADAAALALRLDAIRQRGIPNYFGEQRFGHADGNLRRAHALFEGTAGRVSRHQRSLWLSAARSQIFNAVLAERVRRDDWDQVQPGDCLQLAGTHSHFSIDEIDATLLARCAQMDVHPTGPLWGVGVLPTRGAVRTLEEQIAAEFPSWLSGLAAHDLVQERRALRVRVAELSGELAAETLTLRFELPAGAYATAVLRELVDWQETAAAALPSA</sequence>
<evidence type="ECO:0000256" key="4">
    <source>
        <dbReference type="HAMAP-Rule" id="MF_01082"/>
    </source>
</evidence>
<dbReference type="InterPro" id="IPR043165">
    <property type="entry name" value="TruD_insert_sf"/>
</dbReference>
<name>A0A2S7XUE7_9GAMM</name>
<dbReference type="GO" id="GO:0160150">
    <property type="term" value="F:tRNA pseudouridine(13) synthase activity"/>
    <property type="evidence" value="ECO:0007669"/>
    <property type="project" value="UniProtKB-EC"/>
</dbReference>
<comment type="function">
    <text evidence="4">Responsible for synthesis of pseudouridine from uracil-13 in transfer RNAs.</text>
</comment>
<proteinExistence type="inferred from homology"/>
<organism evidence="6 7">
    <name type="scientific">Chromatium okenii</name>
    <dbReference type="NCBI Taxonomy" id="61644"/>
    <lineage>
        <taxon>Bacteria</taxon>
        <taxon>Pseudomonadati</taxon>
        <taxon>Pseudomonadota</taxon>
        <taxon>Gammaproteobacteria</taxon>
        <taxon>Chromatiales</taxon>
        <taxon>Chromatiaceae</taxon>
        <taxon>Chromatium</taxon>
    </lineage>
</organism>
<comment type="caution">
    <text evidence="6">The sequence shown here is derived from an EMBL/GenBank/DDBJ whole genome shotgun (WGS) entry which is preliminary data.</text>
</comment>
<dbReference type="Pfam" id="PF01142">
    <property type="entry name" value="TruD"/>
    <property type="match status" value="2"/>
</dbReference>
<dbReference type="InterPro" id="IPR042214">
    <property type="entry name" value="TruD_catalytic"/>
</dbReference>
<dbReference type="RefSeq" id="WP_105072803.1">
    <property type="nucleotide sequence ID" value="NZ_PPGH01000018.1"/>
</dbReference>
<evidence type="ECO:0000256" key="1">
    <source>
        <dbReference type="ARBA" id="ARBA00007953"/>
    </source>
</evidence>
<keyword evidence="3 4" id="KW-0413">Isomerase</keyword>
<dbReference type="InterPro" id="IPR020119">
    <property type="entry name" value="PsdUridine_synth_TruD_CS"/>
</dbReference>
<dbReference type="Gene3D" id="3.30.2350.20">
    <property type="entry name" value="TruD, catalytic domain"/>
    <property type="match status" value="1"/>
</dbReference>
<dbReference type="PROSITE" id="PS01268">
    <property type="entry name" value="UPF0024"/>
    <property type="match status" value="1"/>
</dbReference>
<dbReference type="OrthoDB" id="1550679at2"/>
<dbReference type="PANTHER" id="PTHR47811:SF1">
    <property type="entry name" value="TRNA PSEUDOURIDINE SYNTHASE D"/>
    <property type="match status" value="1"/>
</dbReference>
<dbReference type="AlphaFoldDB" id="A0A2S7XUE7"/>
<dbReference type="CDD" id="cd02575">
    <property type="entry name" value="PseudoU_synth_EcTruD"/>
    <property type="match status" value="1"/>
</dbReference>
<reference evidence="6 7" key="1">
    <citation type="submission" date="2018-01" db="EMBL/GenBank/DDBJ databases">
        <title>The complete genome sequence of Chromatium okenii LaCa, a purple sulfur bacterium with a turbulent life.</title>
        <authorList>
            <person name="Luedin S.M."/>
            <person name="Liechti N."/>
            <person name="Storelli N."/>
            <person name="Danza F."/>
            <person name="Wittwer M."/>
            <person name="Pothier J.F."/>
            <person name="Tonolla M.A."/>
        </authorList>
    </citation>
    <scope>NUCLEOTIDE SEQUENCE [LARGE SCALE GENOMIC DNA]</scope>
    <source>
        <strain evidence="6 7">LaCa</strain>
    </source>
</reference>
<accession>A0A2S7XUE7</accession>
<dbReference type="PANTHER" id="PTHR47811">
    <property type="entry name" value="TRNA PSEUDOURIDINE SYNTHASE D"/>
    <property type="match status" value="1"/>
</dbReference>
<dbReference type="SUPFAM" id="SSF55120">
    <property type="entry name" value="Pseudouridine synthase"/>
    <property type="match status" value="1"/>
</dbReference>
<dbReference type="NCBIfam" id="NF002153">
    <property type="entry name" value="PRK00984.1-2"/>
    <property type="match status" value="1"/>
</dbReference>
<comment type="catalytic activity">
    <reaction evidence="4">
        <text>uridine(13) in tRNA = pseudouridine(13) in tRNA</text>
        <dbReference type="Rhea" id="RHEA:42540"/>
        <dbReference type="Rhea" id="RHEA-COMP:10105"/>
        <dbReference type="Rhea" id="RHEA-COMP:10106"/>
        <dbReference type="ChEBI" id="CHEBI:65314"/>
        <dbReference type="ChEBI" id="CHEBI:65315"/>
        <dbReference type="EC" id="5.4.99.27"/>
    </reaction>
</comment>
<dbReference type="InterPro" id="IPR011760">
    <property type="entry name" value="PsdUridine_synth_TruD_insert"/>
</dbReference>
<feature type="active site" description="Nucleophile" evidence="4">
    <location>
        <position position="87"/>
    </location>
</feature>
<dbReference type="Proteomes" id="UP000239936">
    <property type="component" value="Unassembled WGS sequence"/>
</dbReference>
<evidence type="ECO:0000259" key="5">
    <source>
        <dbReference type="PROSITE" id="PS50984"/>
    </source>
</evidence>
<protein>
    <recommendedName>
        <fullName evidence="4">tRNA pseudouridine synthase D</fullName>
        <ecNumber evidence="4">5.4.99.27</ecNumber>
    </recommendedName>
    <alternativeName>
        <fullName evidence="4">tRNA pseudouridine(13) synthase</fullName>
    </alternativeName>
    <alternativeName>
        <fullName evidence="4">tRNA pseudouridylate synthase D</fullName>
    </alternativeName>
    <alternativeName>
        <fullName evidence="4">tRNA-uridine isomerase D</fullName>
    </alternativeName>
</protein>
<dbReference type="GO" id="GO:0031119">
    <property type="term" value="P:tRNA pseudouridine synthesis"/>
    <property type="evidence" value="ECO:0007669"/>
    <property type="project" value="UniProtKB-UniRule"/>
</dbReference>
<dbReference type="EMBL" id="PPGH01000018">
    <property type="protein sequence ID" value="PQJ97061.1"/>
    <property type="molecule type" value="Genomic_DNA"/>
</dbReference>
<feature type="domain" description="TRUD" evidence="5">
    <location>
        <begin position="163"/>
        <end position="310"/>
    </location>
</feature>
<dbReference type="HAMAP" id="MF_01082">
    <property type="entry name" value="TruD"/>
    <property type="match status" value="1"/>
</dbReference>
<evidence type="ECO:0000313" key="6">
    <source>
        <dbReference type="EMBL" id="PQJ97061.1"/>
    </source>
</evidence>
<dbReference type="InterPro" id="IPR001656">
    <property type="entry name" value="PsdUridine_synth_TruD"/>
</dbReference>
<evidence type="ECO:0000256" key="2">
    <source>
        <dbReference type="ARBA" id="ARBA00022694"/>
    </source>
</evidence>
<dbReference type="InterPro" id="IPR050170">
    <property type="entry name" value="TruD_pseudoU_synthase"/>
</dbReference>
<evidence type="ECO:0000313" key="7">
    <source>
        <dbReference type="Proteomes" id="UP000239936"/>
    </source>
</evidence>
<dbReference type="PROSITE" id="PS50984">
    <property type="entry name" value="TRUD"/>
    <property type="match status" value="1"/>
</dbReference>
<evidence type="ECO:0000256" key="3">
    <source>
        <dbReference type="ARBA" id="ARBA00023235"/>
    </source>
</evidence>
<gene>
    <name evidence="4" type="primary">truD</name>
    <name evidence="6" type="ORF">CXB77_03505</name>
</gene>
<keyword evidence="7" id="KW-1185">Reference proteome</keyword>
<comment type="similarity">
    <text evidence="1 4">Belongs to the pseudouridine synthase TruD family.</text>
</comment>